<protein>
    <submittedName>
        <fullName evidence="1">Uncharacterized protein</fullName>
    </submittedName>
</protein>
<accession>A0ABT3PV18</accession>
<proteinExistence type="predicted"/>
<gene>
    <name evidence="1" type="ORF">LQ318_02045</name>
</gene>
<keyword evidence="2" id="KW-1185">Reference proteome</keyword>
<evidence type="ECO:0000313" key="1">
    <source>
        <dbReference type="EMBL" id="MCW9711673.1"/>
    </source>
</evidence>
<reference evidence="1 2" key="1">
    <citation type="submission" date="2021-11" db="EMBL/GenBank/DDBJ databases">
        <title>Aliifidinibius sp. nov., a new bacterium isolated from saline soil.</title>
        <authorList>
            <person name="Galisteo C."/>
            <person name="De La Haba R."/>
            <person name="Sanchez-Porro C."/>
            <person name="Ventosa A."/>
        </authorList>
    </citation>
    <scope>NUCLEOTIDE SEQUENCE [LARGE SCALE GENOMIC DNA]</scope>
    <source>
        <strain evidence="1 2">KACC 190600</strain>
    </source>
</reference>
<organism evidence="1 2">
    <name type="scientific">Fodinibius salicampi</name>
    <dbReference type="NCBI Taxonomy" id="1920655"/>
    <lineage>
        <taxon>Bacteria</taxon>
        <taxon>Pseudomonadati</taxon>
        <taxon>Balneolota</taxon>
        <taxon>Balneolia</taxon>
        <taxon>Balneolales</taxon>
        <taxon>Balneolaceae</taxon>
        <taxon>Fodinibius</taxon>
    </lineage>
</organism>
<dbReference type="EMBL" id="JAJNDC010000001">
    <property type="protein sequence ID" value="MCW9711673.1"/>
    <property type="molecule type" value="Genomic_DNA"/>
</dbReference>
<sequence>MYKKELSNIKWGYYCLPYAEEIPHLRQEYVVALAQDVSRPRQGHVVALT</sequence>
<name>A0ABT3PV18_9BACT</name>
<dbReference type="Proteomes" id="UP001207337">
    <property type="component" value="Unassembled WGS sequence"/>
</dbReference>
<evidence type="ECO:0000313" key="2">
    <source>
        <dbReference type="Proteomes" id="UP001207337"/>
    </source>
</evidence>
<comment type="caution">
    <text evidence="1">The sequence shown here is derived from an EMBL/GenBank/DDBJ whole genome shotgun (WGS) entry which is preliminary data.</text>
</comment>
<dbReference type="RefSeq" id="WP_265787084.1">
    <property type="nucleotide sequence ID" value="NZ_BAABRS010000001.1"/>
</dbReference>